<reference evidence="3 4" key="1">
    <citation type="submission" date="2021-05" db="EMBL/GenBank/DDBJ databases">
        <title>Genome Assembly of Synthetic Allotetraploid Brassica napus Reveals Homoeologous Exchanges between Subgenomes.</title>
        <authorList>
            <person name="Davis J.T."/>
        </authorList>
    </citation>
    <scope>NUCLEOTIDE SEQUENCE [LARGE SCALE GENOMIC DNA]</scope>
    <source>
        <strain evidence="4">cv. Da-Ae</strain>
        <tissue evidence="3">Seedling</tissue>
    </source>
</reference>
<keyword evidence="1" id="KW-0175">Coiled coil</keyword>
<protein>
    <submittedName>
        <fullName evidence="3">Uncharacterized protein</fullName>
    </submittedName>
</protein>
<name>A0ABQ8B1Y4_BRANA</name>
<proteinExistence type="predicted"/>
<dbReference type="EMBL" id="JAGKQM010000012">
    <property type="protein sequence ID" value="KAH0898743.1"/>
    <property type="molecule type" value="Genomic_DNA"/>
</dbReference>
<dbReference type="Proteomes" id="UP000824890">
    <property type="component" value="Unassembled WGS sequence"/>
</dbReference>
<feature type="region of interest" description="Disordered" evidence="2">
    <location>
        <begin position="196"/>
        <end position="231"/>
    </location>
</feature>
<evidence type="ECO:0000256" key="2">
    <source>
        <dbReference type="SAM" id="MobiDB-lite"/>
    </source>
</evidence>
<sequence length="413" mass="46800">KFGPHLPTILEAKHIEAIYELWGVDSALEIKLPDDDETPETPFCPVPMTPELRGLIATLRRGSPRWLAFTVDQIRAAYALPPGGNRATLIGLVAPVRLGKGHRNIRRRRRYPIVLTSPLKSGRWNELRKLDADRLLDRGRRLSLLVFWLGRCRSPFPWVGLEGRRPLQPVLSVIELLMTTSIHRFTDADVLEEINSVSSNSPGSGLPPPLRASSEGTSQVDPSAHLPDMQETSSLRFSYDNETSTEYVALMERRLSNFPSKEEVGGHLLTIQQLRGELEAGRVMEKQHEVEVEGLKGKLAATETEKVVVQNDLDSMKEKHRQEIEGRDAAARKECNLARRSLARNMTGFWPWISFGKRRRRRLQIFVCRRCELIHPRPAMHDSLDQAASLLHTTVYGGGVRKAEILHRERHPC</sequence>
<feature type="non-terminal residue" evidence="3">
    <location>
        <position position="1"/>
    </location>
</feature>
<accession>A0ABQ8B1Y4</accession>
<gene>
    <name evidence="3" type="ORF">HID58_048311</name>
</gene>
<comment type="caution">
    <text evidence="3">The sequence shown here is derived from an EMBL/GenBank/DDBJ whole genome shotgun (WGS) entry which is preliminary data.</text>
</comment>
<evidence type="ECO:0000313" key="4">
    <source>
        <dbReference type="Proteomes" id="UP000824890"/>
    </source>
</evidence>
<evidence type="ECO:0000313" key="3">
    <source>
        <dbReference type="EMBL" id="KAH0898743.1"/>
    </source>
</evidence>
<feature type="coiled-coil region" evidence="1">
    <location>
        <begin position="285"/>
        <end position="319"/>
    </location>
</feature>
<evidence type="ECO:0000256" key="1">
    <source>
        <dbReference type="SAM" id="Coils"/>
    </source>
</evidence>
<keyword evidence="4" id="KW-1185">Reference proteome</keyword>
<organism evidence="3 4">
    <name type="scientific">Brassica napus</name>
    <name type="common">Rape</name>
    <dbReference type="NCBI Taxonomy" id="3708"/>
    <lineage>
        <taxon>Eukaryota</taxon>
        <taxon>Viridiplantae</taxon>
        <taxon>Streptophyta</taxon>
        <taxon>Embryophyta</taxon>
        <taxon>Tracheophyta</taxon>
        <taxon>Spermatophyta</taxon>
        <taxon>Magnoliopsida</taxon>
        <taxon>eudicotyledons</taxon>
        <taxon>Gunneridae</taxon>
        <taxon>Pentapetalae</taxon>
        <taxon>rosids</taxon>
        <taxon>malvids</taxon>
        <taxon>Brassicales</taxon>
        <taxon>Brassicaceae</taxon>
        <taxon>Brassiceae</taxon>
        <taxon>Brassica</taxon>
    </lineage>
</organism>